<dbReference type="CDD" id="cd02869">
    <property type="entry name" value="PseudoU_synth_RluA_like"/>
    <property type="match status" value="1"/>
</dbReference>
<evidence type="ECO:0000313" key="4">
    <source>
        <dbReference type="EMBL" id="CAE7363689.1"/>
    </source>
</evidence>
<keyword evidence="1" id="KW-0677">Repeat</keyword>
<dbReference type="AlphaFoldDB" id="A0A812PMM1"/>
<gene>
    <name evidence="4" type="ORF">SNAT2548_LOCUS19663</name>
</gene>
<dbReference type="InterPro" id="IPR006145">
    <property type="entry name" value="PsdUridine_synth_RsuA/RluA"/>
</dbReference>
<dbReference type="NCBIfam" id="TIGR00756">
    <property type="entry name" value="PPR"/>
    <property type="match status" value="1"/>
</dbReference>
<dbReference type="PROSITE" id="PS51375">
    <property type="entry name" value="PPR"/>
    <property type="match status" value="3"/>
</dbReference>
<organism evidence="4 5">
    <name type="scientific">Symbiodinium natans</name>
    <dbReference type="NCBI Taxonomy" id="878477"/>
    <lineage>
        <taxon>Eukaryota</taxon>
        <taxon>Sar</taxon>
        <taxon>Alveolata</taxon>
        <taxon>Dinophyceae</taxon>
        <taxon>Suessiales</taxon>
        <taxon>Symbiodiniaceae</taxon>
        <taxon>Symbiodinium</taxon>
    </lineage>
</organism>
<dbReference type="Gene3D" id="1.25.40.10">
    <property type="entry name" value="Tetratricopeptide repeat domain"/>
    <property type="match status" value="5"/>
</dbReference>
<evidence type="ECO:0000256" key="2">
    <source>
        <dbReference type="PROSITE-ProRule" id="PRU00708"/>
    </source>
</evidence>
<dbReference type="InterPro" id="IPR020103">
    <property type="entry name" value="PsdUridine_synth_cat_dom_sf"/>
</dbReference>
<dbReference type="PANTHER" id="PTHR47447:SF17">
    <property type="entry name" value="OS12G0638900 PROTEIN"/>
    <property type="match status" value="1"/>
</dbReference>
<sequence length="1146" mass="125212">MVLEPEALSRSERHAQLHKQHTKGHWGVELGGDPRAVTAALKQLARRGVDLSEVLLSMQRTTIQANVYHYNTAISSCQGSSWQSALRLLSRMSACLVNADAVSQNAAMAAVGPVWERAVTLFCDSHKESVAFNSVLSAWGKAGKWELGHRALSQMQCLRVQPDHISFTSCLDASGRADCWRGSSFLLRQMSRQGVRADVVAWNCAISGQSWQPALEALASMPSQALAPDRVSYGSAISRCGQSTQWQHALATMRCMNSHACPHVSLVTYHAAISACEAQWPLAIGLLAALCGARLAEVVTYNSSASACQKALQWLQALETLQSMSGASLRSDCFSCSTALGACRDYWQLALMLVEGMGQKDLPPNAVALNALTSAVGQGGRWRLALGAVDGGDCFTYAAAISACEKAREWQSALSLLWQMQAASLPADAVCFTAAISACESAGRWQHAALLWESMAASRAQGNVICYNAAISAFGSAGRWQLSLEHYRLLRSALPPDQVSCGALMDAVAKGGLWERSLAVLSSMARLRLVPDIFNYNIALEASGDWQQAVGLLGCREGGSPPNGITYSNAMTVLAVHGRWKLALGMARRMRGDRCHSEIAHGSALNACEKGQQWQTSLKMLRWMAQQSIETNEICYRAVISASEQEDQWPVALMLLLDPSTPAGAAVNSVAEISPLSASEAVQASWRWSRIRRHSGRLPLPELPAQRLSEDQLPRLTLQELSVLAWSMASSESSESSASFGHTWDALLQEVRIRLQSGEERRLPMRALATLAWSMAASPEPGLFDVFGAMQRELANRVPLLRGREARSSSTDMLEVLWASNFAGYLQLRSLPPVWDALQRVARALDGSTVSGVSQLPSQSSQPRLSRHDRLALLRQPPNPSAPEVVIELWDRLVIHKPPGWQVDESGDASGKPLSQYVQQLPNHRNLPIHHDESHQRGFLHRLDVPSSGMILVASTYSAYYDLQFQLSSGILIRDYAVLSHGWWSADRGVIRASVTWAETGAQKDSPSRITPGKNSETNLKVLSHSVRMGSTLSLLAIRIGTGRKHQIRVHTAHAGHATVSDGMYSAAETYASDQDWCRRIFLHRYHLAFRSSALHGEDFEANGALPPDLQDSLQMAQVVRPSSQRARSVRFASLPPWHMCSQFHS</sequence>
<evidence type="ECO:0000256" key="1">
    <source>
        <dbReference type="ARBA" id="ARBA00022737"/>
    </source>
</evidence>
<dbReference type="Pfam" id="PF00849">
    <property type="entry name" value="PseudoU_synth_2"/>
    <property type="match status" value="1"/>
</dbReference>
<feature type="repeat" description="PPR" evidence="2">
    <location>
        <begin position="393"/>
        <end position="427"/>
    </location>
</feature>
<reference evidence="4" key="1">
    <citation type="submission" date="2021-02" db="EMBL/GenBank/DDBJ databases">
        <authorList>
            <person name="Dougan E. K."/>
            <person name="Rhodes N."/>
            <person name="Thang M."/>
            <person name="Chan C."/>
        </authorList>
    </citation>
    <scope>NUCLEOTIDE SEQUENCE</scope>
</reference>
<dbReference type="GO" id="GO:0001522">
    <property type="term" value="P:pseudouridine synthesis"/>
    <property type="evidence" value="ECO:0007669"/>
    <property type="project" value="InterPro"/>
</dbReference>
<dbReference type="InterPro" id="IPR011990">
    <property type="entry name" value="TPR-like_helical_dom_sf"/>
</dbReference>
<evidence type="ECO:0000313" key="5">
    <source>
        <dbReference type="Proteomes" id="UP000604046"/>
    </source>
</evidence>
<dbReference type="PANTHER" id="PTHR47447">
    <property type="entry name" value="OS03G0856100 PROTEIN"/>
    <property type="match status" value="1"/>
</dbReference>
<dbReference type="Proteomes" id="UP000604046">
    <property type="component" value="Unassembled WGS sequence"/>
</dbReference>
<dbReference type="Pfam" id="PF01535">
    <property type="entry name" value="PPR"/>
    <property type="match status" value="2"/>
</dbReference>
<proteinExistence type="predicted"/>
<dbReference type="SUPFAM" id="SSF55120">
    <property type="entry name" value="Pseudouridine synthase"/>
    <property type="match status" value="1"/>
</dbReference>
<evidence type="ECO:0000259" key="3">
    <source>
        <dbReference type="Pfam" id="PF00849"/>
    </source>
</evidence>
<feature type="repeat" description="PPR" evidence="2">
    <location>
        <begin position="497"/>
        <end position="531"/>
    </location>
</feature>
<dbReference type="InterPro" id="IPR002885">
    <property type="entry name" value="PPR_rpt"/>
</dbReference>
<protein>
    <recommendedName>
        <fullName evidence="3">Pseudouridine synthase RsuA/RluA-like domain-containing protein</fullName>
    </recommendedName>
</protein>
<dbReference type="GO" id="GO:0009982">
    <property type="term" value="F:pseudouridine synthase activity"/>
    <property type="evidence" value="ECO:0007669"/>
    <property type="project" value="InterPro"/>
</dbReference>
<dbReference type="Gene3D" id="3.30.2350.10">
    <property type="entry name" value="Pseudouridine synthase"/>
    <property type="match status" value="1"/>
</dbReference>
<dbReference type="GO" id="GO:0003723">
    <property type="term" value="F:RNA binding"/>
    <property type="evidence" value="ECO:0007669"/>
    <property type="project" value="InterPro"/>
</dbReference>
<feature type="repeat" description="PPR" evidence="2">
    <location>
        <begin position="128"/>
        <end position="162"/>
    </location>
</feature>
<comment type="caution">
    <text evidence="4">The sequence shown here is derived from an EMBL/GenBank/DDBJ whole genome shotgun (WGS) entry which is preliminary data.</text>
</comment>
<feature type="domain" description="Pseudouridine synthase RsuA/RluA-like" evidence="3">
    <location>
        <begin position="893"/>
        <end position="1054"/>
    </location>
</feature>
<accession>A0A812PMM1</accession>
<name>A0A812PMM1_9DINO</name>
<dbReference type="EMBL" id="CAJNDS010002186">
    <property type="protein sequence ID" value="CAE7363689.1"/>
    <property type="molecule type" value="Genomic_DNA"/>
</dbReference>
<keyword evidence="5" id="KW-1185">Reference proteome</keyword>
<dbReference type="OrthoDB" id="439159at2759"/>